<dbReference type="InterPro" id="IPR029044">
    <property type="entry name" value="Nucleotide-diphossugar_trans"/>
</dbReference>
<dbReference type="RefSeq" id="WP_230752128.1">
    <property type="nucleotide sequence ID" value="NZ_JAINWA010000001.1"/>
</dbReference>
<comment type="caution">
    <text evidence="1">The sequence shown here is derived from an EMBL/GenBank/DDBJ whole genome shotgun (WGS) entry which is preliminary data.</text>
</comment>
<protein>
    <recommendedName>
        <fullName evidence="3">Glycosyltransferase</fullName>
    </recommendedName>
</protein>
<dbReference type="EMBL" id="JAINWA010000001">
    <property type="protein sequence ID" value="MCD1653217.1"/>
    <property type="molecule type" value="Genomic_DNA"/>
</dbReference>
<name>A0AAE3JH48_9SPIR</name>
<sequence>MNSIPIIFNERKVSHTIVGGSVKKSDDEGSPFTVILLNRGGRYYRSAVFQSLESAGFDSILSIESPPAPSSGSGAGASLVSQSYDIENLSIRFPSVRFLVPLENLTIGEMINAGMAETSSPWVLVLWNDMRLSQGALSQRLMSRIQEENLLCTAPVLTSQRMESLPVQMVPALKNKRFQIEPMPCIKDGSPTSYPFDFAGIYNRERFIRLGGFDHTISNPYWQNLDFGFRASLWGEQIRLSTSFRASYDGEVPQEDISSDRSYVRFYLKNLAPSFRKDEAVLPLVRFLSFLPRSGLGIFDAFSIFLQVRKWVHVNRYRFSRDAVEITRNWEPFIQ</sequence>
<dbReference type="Gene3D" id="3.90.550.10">
    <property type="entry name" value="Spore Coat Polysaccharide Biosynthesis Protein SpsA, Chain A"/>
    <property type="match status" value="1"/>
</dbReference>
<evidence type="ECO:0000313" key="1">
    <source>
        <dbReference type="EMBL" id="MCD1653217.1"/>
    </source>
</evidence>
<dbReference type="AlphaFoldDB" id="A0AAE3JH48"/>
<gene>
    <name evidence="1" type="ORF">K7J14_00650</name>
</gene>
<keyword evidence="2" id="KW-1185">Reference proteome</keyword>
<evidence type="ECO:0008006" key="3">
    <source>
        <dbReference type="Google" id="ProtNLM"/>
    </source>
</evidence>
<dbReference type="Proteomes" id="UP001198163">
    <property type="component" value="Unassembled WGS sequence"/>
</dbReference>
<proteinExistence type="predicted"/>
<dbReference type="SUPFAM" id="SSF53448">
    <property type="entry name" value="Nucleotide-diphospho-sugar transferases"/>
    <property type="match status" value="1"/>
</dbReference>
<evidence type="ECO:0000313" key="2">
    <source>
        <dbReference type="Proteomes" id="UP001198163"/>
    </source>
</evidence>
<accession>A0AAE3JH48</accession>
<organism evidence="1 2">
    <name type="scientific">Teretinema zuelzerae</name>
    <dbReference type="NCBI Taxonomy" id="156"/>
    <lineage>
        <taxon>Bacteria</taxon>
        <taxon>Pseudomonadati</taxon>
        <taxon>Spirochaetota</taxon>
        <taxon>Spirochaetia</taxon>
        <taxon>Spirochaetales</taxon>
        <taxon>Treponemataceae</taxon>
        <taxon>Teretinema</taxon>
    </lineage>
</organism>
<reference evidence="1" key="1">
    <citation type="submission" date="2021-08" db="EMBL/GenBank/DDBJ databases">
        <title>Comparative analyses of Brucepasteria parasyntrophica and Teretinema zuelzerae.</title>
        <authorList>
            <person name="Song Y."/>
            <person name="Brune A."/>
        </authorList>
    </citation>
    <scope>NUCLEOTIDE SEQUENCE</scope>
    <source>
        <strain evidence="1">DSM 1903</strain>
    </source>
</reference>